<evidence type="ECO:0000313" key="2">
    <source>
        <dbReference type="EMBL" id="BBO85279.1"/>
    </source>
</evidence>
<reference evidence="2 3" key="1">
    <citation type="submission" date="2019-11" db="EMBL/GenBank/DDBJ databases">
        <title>Comparative genomics of hydrocarbon-degrading Desulfosarcina strains.</title>
        <authorList>
            <person name="Watanabe M."/>
            <person name="Kojima H."/>
            <person name="Fukui M."/>
        </authorList>
    </citation>
    <scope>NUCLEOTIDE SEQUENCE [LARGE SCALE GENOMIC DNA]</scope>
    <source>
        <strain evidence="2 3">28bB2T</strain>
    </source>
</reference>
<evidence type="ECO:0000259" key="1">
    <source>
        <dbReference type="SMART" id="SM00901"/>
    </source>
</evidence>
<evidence type="ECO:0000313" key="3">
    <source>
        <dbReference type="Proteomes" id="UP000425960"/>
    </source>
</evidence>
<dbReference type="KEGG" id="dov:DSCO28_58450"/>
<dbReference type="Pfam" id="PF08867">
    <property type="entry name" value="FRG"/>
    <property type="match status" value="1"/>
</dbReference>
<feature type="domain" description="FRG" evidence="1">
    <location>
        <begin position="35"/>
        <end position="132"/>
    </location>
</feature>
<gene>
    <name evidence="2" type="ORF">DSCO28_58450</name>
</gene>
<dbReference type="RefSeq" id="WP_155312950.1">
    <property type="nucleotide sequence ID" value="NZ_AP021876.1"/>
</dbReference>
<organism evidence="2 3">
    <name type="scientific">Desulfosarcina ovata subsp. sediminis</name>
    <dbReference type="NCBI Taxonomy" id="885957"/>
    <lineage>
        <taxon>Bacteria</taxon>
        <taxon>Pseudomonadati</taxon>
        <taxon>Thermodesulfobacteriota</taxon>
        <taxon>Desulfobacteria</taxon>
        <taxon>Desulfobacterales</taxon>
        <taxon>Desulfosarcinaceae</taxon>
        <taxon>Desulfosarcina</taxon>
    </lineage>
</organism>
<sequence length="268" mass="31002">MVQIEKQCNDIRVESWCELCDRLYDYSWQDTLKRFRSNFAFRGLSDCSYDLKTSFTRRCGANSHLEYHLLRNFSKYAEVPWTGDNASNWRWLTVAQHHGLPTRLLDWTYSPFVAAHFATADTDRFDSDGVIWFADYVKINKLLPSPLADELVDHGANAFTLEMLEHALGDIKGFDALGDDLVLFFEPPSIDGRIVNQFAFFSVMSSPTAKLDQWLLKHPDLFGRIVIPKALKWEIRDKLDQANITERTLFPGLDGLASWLKRHYTPRS</sequence>
<protein>
    <recommendedName>
        <fullName evidence="1">FRG domain-containing protein</fullName>
    </recommendedName>
</protein>
<dbReference type="Proteomes" id="UP000425960">
    <property type="component" value="Chromosome"/>
</dbReference>
<dbReference type="EMBL" id="AP021876">
    <property type="protein sequence ID" value="BBO85279.1"/>
    <property type="molecule type" value="Genomic_DNA"/>
</dbReference>
<accession>A0A5K7ZYD8</accession>
<dbReference type="AlphaFoldDB" id="A0A5K7ZYD8"/>
<name>A0A5K7ZYD8_9BACT</name>
<dbReference type="InterPro" id="IPR014966">
    <property type="entry name" value="FRG-dom"/>
</dbReference>
<dbReference type="SMART" id="SM00901">
    <property type="entry name" value="FRG"/>
    <property type="match status" value="1"/>
</dbReference>
<proteinExistence type="predicted"/>